<organism evidence="2 3">
    <name type="scientific">Ascobolus immersus RN42</name>
    <dbReference type="NCBI Taxonomy" id="1160509"/>
    <lineage>
        <taxon>Eukaryota</taxon>
        <taxon>Fungi</taxon>
        <taxon>Dikarya</taxon>
        <taxon>Ascomycota</taxon>
        <taxon>Pezizomycotina</taxon>
        <taxon>Pezizomycetes</taxon>
        <taxon>Pezizales</taxon>
        <taxon>Ascobolaceae</taxon>
        <taxon>Ascobolus</taxon>
    </lineage>
</organism>
<dbReference type="AlphaFoldDB" id="A0A3N4HY59"/>
<gene>
    <name evidence="2" type="ORF">BJ508DRAFT_328949</name>
</gene>
<proteinExistence type="predicted"/>
<keyword evidence="3" id="KW-1185">Reference proteome</keyword>
<evidence type="ECO:0000256" key="1">
    <source>
        <dbReference type="SAM" id="MobiDB-lite"/>
    </source>
</evidence>
<feature type="region of interest" description="Disordered" evidence="1">
    <location>
        <begin position="34"/>
        <end position="71"/>
    </location>
</feature>
<feature type="compositionally biased region" description="Acidic residues" evidence="1">
    <location>
        <begin position="647"/>
        <end position="662"/>
    </location>
</feature>
<feature type="region of interest" description="Disordered" evidence="1">
    <location>
        <begin position="640"/>
        <end position="662"/>
    </location>
</feature>
<reference evidence="2 3" key="1">
    <citation type="journal article" date="2018" name="Nat. Ecol. Evol.">
        <title>Pezizomycetes genomes reveal the molecular basis of ectomycorrhizal truffle lifestyle.</title>
        <authorList>
            <person name="Murat C."/>
            <person name="Payen T."/>
            <person name="Noel B."/>
            <person name="Kuo A."/>
            <person name="Morin E."/>
            <person name="Chen J."/>
            <person name="Kohler A."/>
            <person name="Krizsan K."/>
            <person name="Balestrini R."/>
            <person name="Da Silva C."/>
            <person name="Montanini B."/>
            <person name="Hainaut M."/>
            <person name="Levati E."/>
            <person name="Barry K.W."/>
            <person name="Belfiori B."/>
            <person name="Cichocki N."/>
            <person name="Clum A."/>
            <person name="Dockter R.B."/>
            <person name="Fauchery L."/>
            <person name="Guy J."/>
            <person name="Iotti M."/>
            <person name="Le Tacon F."/>
            <person name="Lindquist E.A."/>
            <person name="Lipzen A."/>
            <person name="Malagnac F."/>
            <person name="Mello A."/>
            <person name="Molinier V."/>
            <person name="Miyauchi S."/>
            <person name="Poulain J."/>
            <person name="Riccioni C."/>
            <person name="Rubini A."/>
            <person name="Sitrit Y."/>
            <person name="Splivallo R."/>
            <person name="Traeger S."/>
            <person name="Wang M."/>
            <person name="Zifcakova L."/>
            <person name="Wipf D."/>
            <person name="Zambonelli A."/>
            <person name="Paolocci F."/>
            <person name="Nowrousian M."/>
            <person name="Ottonello S."/>
            <person name="Baldrian P."/>
            <person name="Spatafora J.W."/>
            <person name="Henrissat B."/>
            <person name="Nagy L.G."/>
            <person name="Aury J.M."/>
            <person name="Wincker P."/>
            <person name="Grigoriev I.V."/>
            <person name="Bonfante P."/>
            <person name="Martin F.M."/>
        </authorList>
    </citation>
    <scope>NUCLEOTIDE SEQUENCE [LARGE SCALE GENOMIC DNA]</scope>
    <source>
        <strain evidence="2 3">RN42</strain>
    </source>
</reference>
<feature type="compositionally biased region" description="Acidic residues" evidence="1">
    <location>
        <begin position="51"/>
        <end position="64"/>
    </location>
</feature>
<evidence type="ECO:0000313" key="2">
    <source>
        <dbReference type="EMBL" id="RPA78783.1"/>
    </source>
</evidence>
<dbReference type="EMBL" id="ML119707">
    <property type="protein sequence ID" value="RPA78783.1"/>
    <property type="molecule type" value="Genomic_DNA"/>
</dbReference>
<evidence type="ECO:0000313" key="3">
    <source>
        <dbReference type="Proteomes" id="UP000275078"/>
    </source>
</evidence>
<protein>
    <submittedName>
        <fullName evidence="2">Uncharacterized protein</fullName>
    </submittedName>
</protein>
<name>A0A3N4HY59_ASCIM</name>
<sequence>MDDEDTTMLDAQVGRITDSQLKRFRRATWTLDVLYRRGGPQPTDNDNGDNGGDEEEDEATEDQEQPSKIGGQDLLKAFTTLCARSNKVVAAITSEKIAAFAEDVNEEELVDADHEGEAQGSGAPEVEGTSYLVTQNPREKESLVEADGSFFWVGNTGIRLTNVRSDIKLRPPSDSSSLAEHMRLVVRYGTVVRKARTEAGNVTAKTESFSIYILRACLPKTCIRVEYHCNAAKGSKISQSLVQDDKFSRSLPVDYSQFLFPYELFDGMVIFSDKSKCTKFRTCQLEYLEHIHDNRLPAPLRLSKYELTEEAEMVLVRIGSTLGIDFSPTDSSSIFNCTCSIIQVYITGILALQKAITGDKSPSKGLWKSLWHDQKEMDKGLRDALKVLAAAGGYLVTLSHSTFFEQFLQDIFHDPIREKGCRKWLFLISAPFFAMTVLCQRAVLEKVEHADVLILETVFRKRDHSMEPLSDFLQAIDDESRLSELDRNRLETWMGNATKFVGAIHCETSLLLLCITAKEYPSLLPEPMLAIIRKLNPRFLGVSKLSCPICNMVISVAEEILGIEICRSGAHNSYSKCDLPEWVPEAVARRILGKLEATCLPWLVGQAKLLVPKAEGQTRGSESPEPREFEGILAMQIAGEKARTAPAEDDEDNTDAEILNED</sequence>
<dbReference type="Proteomes" id="UP000275078">
    <property type="component" value="Unassembled WGS sequence"/>
</dbReference>
<accession>A0A3N4HY59</accession>